<keyword evidence="2" id="KW-1185">Reference proteome</keyword>
<organism evidence="2 3">
    <name type="scientific">Macrostomum lignano</name>
    <dbReference type="NCBI Taxonomy" id="282301"/>
    <lineage>
        <taxon>Eukaryota</taxon>
        <taxon>Metazoa</taxon>
        <taxon>Spiralia</taxon>
        <taxon>Lophotrochozoa</taxon>
        <taxon>Platyhelminthes</taxon>
        <taxon>Rhabditophora</taxon>
        <taxon>Macrostomorpha</taxon>
        <taxon>Macrostomida</taxon>
        <taxon>Macrostomidae</taxon>
        <taxon>Macrostomum</taxon>
    </lineage>
</organism>
<evidence type="ECO:0000313" key="3">
    <source>
        <dbReference type="WBParaSite" id="maker-uti_cns_0002051-snap-gene-0.8-mRNA-1"/>
    </source>
</evidence>
<dbReference type="SMART" id="SM01140">
    <property type="entry name" value="Drf_GBD"/>
    <property type="match status" value="1"/>
</dbReference>
<evidence type="ECO:0000259" key="1">
    <source>
        <dbReference type="SMART" id="SM01140"/>
    </source>
</evidence>
<dbReference type="GO" id="GO:0005829">
    <property type="term" value="C:cytosol"/>
    <property type="evidence" value="ECO:0007669"/>
    <property type="project" value="TreeGrafter"/>
</dbReference>
<dbReference type="InterPro" id="IPR016024">
    <property type="entry name" value="ARM-type_fold"/>
</dbReference>
<dbReference type="AlphaFoldDB" id="A0A1I8GHS6"/>
<feature type="domain" description="Formin GTPase-binding" evidence="1">
    <location>
        <begin position="1"/>
        <end position="133"/>
    </location>
</feature>
<name>A0A1I8GHS6_9PLAT</name>
<dbReference type="GO" id="GO:0030866">
    <property type="term" value="P:cortical actin cytoskeleton organization"/>
    <property type="evidence" value="ECO:0007669"/>
    <property type="project" value="TreeGrafter"/>
</dbReference>
<proteinExistence type="predicted"/>
<sequence>DMDITADKAQDLAALDTDKKLQALQNWLSSKQPGEATSTAGYYVAQLRGLRAGGGGGSGGNGRCCERQDLLKGLENCLRSYSVQWLEEFMDCGGLDLLLDYLSRALDSLIRCVLHPRYATKTLVLELLAALCMLDGMHAQVLDAFDSLRERVGERRRWETLMTCFRRHEALPAEQYSLEFMVSCARFINIVQNVSNDEQLGQRVCLQA</sequence>
<accession>A0A1I8GHS6</accession>
<reference evidence="3" key="1">
    <citation type="submission" date="2016-11" db="UniProtKB">
        <authorList>
            <consortium name="WormBaseParasite"/>
        </authorList>
    </citation>
    <scope>IDENTIFICATION</scope>
</reference>
<dbReference type="Pfam" id="PF06367">
    <property type="entry name" value="Drf_FH3"/>
    <property type="match status" value="1"/>
</dbReference>
<dbReference type="GO" id="GO:0008360">
    <property type="term" value="P:regulation of cell shape"/>
    <property type="evidence" value="ECO:0007669"/>
    <property type="project" value="TreeGrafter"/>
</dbReference>
<dbReference type="PANTHER" id="PTHR45857">
    <property type="entry name" value="FORMIN-LIKE PROTEIN"/>
    <property type="match status" value="1"/>
</dbReference>
<dbReference type="GO" id="GO:0016477">
    <property type="term" value="P:cell migration"/>
    <property type="evidence" value="ECO:0007669"/>
    <property type="project" value="TreeGrafter"/>
</dbReference>
<dbReference type="Proteomes" id="UP000095280">
    <property type="component" value="Unplaced"/>
</dbReference>
<dbReference type="GO" id="GO:0031267">
    <property type="term" value="F:small GTPase binding"/>
    <property type="evidence" value="ECO:0007669"/>
    <property type="project" value="InterPro"/>
</dbReference>
<dbReference type="InterPro" id="IPR010472">
    <property type="entry name" value="FH3_dom"/>
</dbReference>
<dbReference type="GO" id="GO:0051015">
    <property type="term" value="F:actin filament binding"/>
    <property type="evidence" value="ECO:0007669"/>
    <property type="project" value="TreeGrafter"/>
</dbReference>
<dbReference type="WBParaSite" id="maker-uti_cns_0002051-snap-gene-0.8-mRNA-1">
    <property type="protein sequence ID" value="maker-uti_cns_0002051-snap-gene-0.8-mRNA-1"/>
    <property type="gene ID" value="maker-uti_cns_0002051-snap-gene-0.8"/>
</dbReference>
<evidence type="ECO:0000313" key="2">
    <source>
        <dbReference type="Proteomes" id="UP000095280"/>
    </source>
</evidence>
<dbReference type="InterPro" id="IPR010473">
    <property type="entry name" value="GTPase-bd"/>
</dbReference>
<dbReference type="InterPro" id="IPR011989">
    <property type="entry name" value="ARM-like"/>
</dbReference>
<protein>
    <submittedName>
        <fullName evidence="3">Drf_GBD domain-containing protein</fullName>
    </submittedName>
</protein>
<dbReference type="InterPro" id="IPR043592">
    <property type="entry name" value="FMNL_animal"/>
</dbReference>
<dbReference type="SUPFAM" id="SSF48371">
    <property type="entry name" value="ARM repeat"/>
    <property type="match status" value="1"/>
</dbReference>
<dbReference type="PANTHER" id="PTHR45857:SF4">
    <property type="entry name" value="FORMIN-LIKE PROTEIN"/>
    <property type="match status" value="1"/>
</dbReference>
<dbReference type="Gene3D" id="1.25.10.10">
    <property type="entry name" value="Leucine-rich Repeat Variant"/>
    <property type="match status" value="2"/>
</dbReference>